<comment type="subcellular location">
    <subcellularLocation>
        <location evidence="1">Membrane</location>
    </subcellularLocation>
</comment>
<dbReference type="GO" id="GO:0016020">
    <property type="term" value="C:membrane"/>
    <property type="evidence" value="ECO:0007669"/>
    <property type="project" value="UniProtKB-SubCell"/>
</dbReference>
<comment type="similarity">
    <text evidence="2">Belongs to the CD36 family.</text>
</comment>
<dbReference type="GO" id="GO:0005044">
    <property type="term" value="F:scavenger receptor activity"/>
    <property type="evidence" value="ECO:0007669"/>
    <property type="project" value="TreeGrafter"/>
</dbReference>
<evidence type="ECO:0000256" key="6">
    <source>
        <dbReference type="ARBA" id="ARBA00023180"/>
    </source>
</evidence>
<gene>
    <name evidence="8" type="ORF">WMSIL1_LOCUS3357</name>
    <name evidence="7" type="ORF">WMSIL1_LOCUS3369</name>
    <name evidence="9" type="ORF">WMSIL1_LOCUS7016</name>
</gene>
<dbReference type="Pfam" id="PF01130">
    <property type="entry name" value="CD36"/>
    <property type="match status" value="1"/>
</dbReference>
<name>A0A564YJQ5_HYMDI</name>
<evidence type="ECO:0000256" key="5">
    <source>
        <dbReference type="ARBA" id="ARBA00023136"/>
    </source>
</evidence>
<keyword evidence="6" id="KW-0325">Glycoprotein</keyword>
<evidence type="ECO:0000313" key="9">
    <source>
        <dbReference type="EMBL" id="VUZ47436.1"/>
    </source>
</evidence>
<dbReference type="EMBL" id="CABIJS010000240">
    <property type="protein sequence ID" value="VUZ47436.1"/>
    <property type="molecule type" value="Genomic_DNA"/>
</dbReference>
<feature type="non-terminal residue" evidence="9">
    <location>
        <position position="93"/>
    </location>
</feature>
<dbReference type="EMBL" id="CABIJS010000110">
    <property type="protein sequence ID" value="VUZ42940.1"/>
    <property type="molecule type" value="Genomic_DNA"/>
</dbReference>
<evidence type="ECO:0000256" key="4">
    <source>
        <dbReference type="ARBA" id="ARBA00022989"/>
    </source>
</evidence>
<proteinExistence type="inferred from homology"/>
<dbReference type="InterPro" id="IPR002159">
    <property type="entry name" value="CD36_fam"/>
</dbReference>
<evidence type="ECO:0000256" key="3">
    <source>
        <dbReference type="ARBA" id="ARBA00022692"/>
    </source>
</evidence>
<evidence type="ECO:0000313" key="7">
    <source>
        <dbReference type="EMBL" id="VUZ42940.1"/>
    </source>
</evidence>
<evidence type="ECO:0000256" key="1">
    <source>
        <dbReference type="ARBA" id="ARBA00004370"/>
    </source>
</evidence>
<keyword evidence="3" id="KW-0812">Transmembrane</keyword>
<keyword evidence="10" id="KW-1185">Reference proteome</keyword>
<dbReference type="GO" id="GO:0005737">
    <property type="term" value="C:cytoplasm"/>
    <property type="evidence" value="ECO:0007669"/>
    <property type="project" value="TreeGrafter"/>
</dbReference>
<dbReference type="PANTHER" id="PTHR11923:SF51">
    <property type="entry name" value="LYSOSOME MEMBRANE PROTEIN 2"/>
    <property type="match status" value="1"/>
</dbReference>
<sequence length="93" mass="10679">MTRQINVSIHVHLFNITNSENVTKSEARPILQTVGPYVYRSEVTRNNVTFTNECASKKCLKFSERTRLFFDVNKSSGFPENENIMVPDIVKVV</sequence>
<dbReference type="AlphaFoldDB" id="A0A564YJQ5"/>
<keyword evidence="4" id="KW-1133">Transmembrane helix</keyword>
<evidence type="ECO:0000256" key="2">
    <source>
        <dbReference type="ARBA" id="ARBA00010532"/>
    </source>
</evidence>
<dbReference type="PANTHER" id="PTHR11923">
    <property type="entry name" value="SCAVENGER RECEPTOR CLASS B TYPE-1 SR-B1"/>
    <property type="match status" value="1"/>
</dbReference>
<evidence type="ECO:0000313" key="8">
    <source>
        <dbReference type="EMBL" id="VUZ42941.1"/>
    </source>
</evidence>
<dbReference type="Proteomes" id="UP000321570">
    <property type="component" value="Unassembled WGS sequence"/>
</dbReference>
<accession>A0A564YJQ5</accession>
<reference evidence="9 10" key="1">
    <citation type="submission" date="2019-07" db="EMBL/GenBank/DDBJ databases">
        <authorList>
            <person name="Jastrzebski P J."/>
            <person name="Paukszto L."/>
            <person name="Jastrzebski P J."/>
        </authorList>
    </citation>
    <scope>NUCLEOTIDE SEQUENCE [LARGE SCALE GENOMIC DNA]</scope>
    <source>
        <strain evidence="9 10">WMS-il1</strain>
    </source>
</reference>
<dbReference type="EMBL" id="CABIJS010000110">
    <property type="protein sequence ID" value="VUZ42941.1"/>
    <property type="molecule type" value="Genomic_DNA"/>
</dbReference>
<evidence type="ECO:0000313" key="10">
    <source>
        <dbReference type="Proteomes" id="UP000321570"/>
    </source>
</evidence>
<keyword evidence="5" id="KW-0472">Membrane</keyword>
<organism evidence="9 10">
    <name type="scientific">Hymenolepis diminuta</name>
    <name type="common">Rat tapeworm</name>
    <dbReference type="NCBI Taxonomy" id="6216"/>
    <lineage>
        <taxon>Eukaryota</taxon>
        <taxon>Metazoa</taxon>
        <taxon>Spiralia</taxon>
        <taxon>Lophotrochozoa</taxon>
        <taxon>Platyhelminthes</taxon>
        <taxon>Cestoda</taxon>
        <taxon>Eucestoda</taxon>
        <taxon>Cyclophyllidea</taxon>
        <taxon>Hymenolepididae</taxon>
        <taxon>Hymenolepis</taxon>
    </lineage>
</organism>
<protein>
    <submittedName>
        <fullName evidence="9">Uncharacterized protein</fullName>
    </submittedName>
</protein>